<reference evidence="3" key="1">
    <citation type="submission" date="2022-10" db="EMBL/GenBank/DDBJ databases">
        <title>Completed Genome Sequence of two octocoral isolated bacterium, Endozoicomonas euniceicola EF212T and Endozoicomonas gorgoniicola PS125T.</title>
        <authorList>
            <person name="Chiou Y.-J."/>
            <person name="Chen Y.-H."/>
        </authorList>
    </citation>
    <scope>NUCLEOTIDE SEQUENCE</scope>
    <source>
        <strain evidence="3">EF212</strain>
    </source>
</reference>
<gene>
    <name evidence="3" type="ORF">NX720_06920</name>
</gene>
<name>A0ABY6GXX7_9GAMM</name>
<sequence length="646" mass="73790">MAVLKTMLAGQDKLFADFCDSLLPRRRQRRESGVRGIRSENLDRESSQEAKQELLEQIHCTKIVYRKLCQNRLAECQHSFTSLPETHAKAEAYGHYETFISETLELVHLRHELMNKNMEIEKKLEDSIKYTKKQSPKMTALKGRIKIINNEKEELKDTHDQINNSLLTSLLTKATTYYRNTNNEQALNELIDKNKEGFLIWLQNIDPEEITGYKLRLKIGMCMDFGELPTLQKLLNHLLLKIEEQSFEDKEILLILINCRKSFHTLSESKALTENQENITQLKTIVATFGQIIDKVIEHDSISKEDQALLKDVFNIEYQLTMDMTLLKFDYIIATLNSIGTNLVIDEQKEALKAQQQAERQPRGQRKKHKATQKKQSQPQPQKKQAQELTAATPLPLPTSTEQEIPPVVKEALEAFANKKTLSEISGILSPLINDSTASKFARAQACYCYADLVRVELSRAVRKNCENVVVFYQYGESIRQAGSSPAASMPELAMLDKFTEAIKELSTSQSLFHLIESMTESFSQALDIIATESEPEPDFLEALDRLHIRIQLLTSNMNAIATCCANSQLIYKERGELLKVHKKAGRQGKMVVNEQRDIEHNIQSIESVGVQLNSYLKPLNDKLASTKHLLESRRNAWMPQQDNAL</sequence>
<evidence type="ECO:0000313" key="4">
    <source>
        <dbReference type="Proteomes" id="UP001163255"/>
    </source>
</evidence>
<dbReference type="EMBL" id="CP103300">
    <property type="protein sequence ID" value="UYM17632.1"/>
    <property type="molecule type" value="Genomic_DNA"/>
</dbReference>
<protein>
    <submittedName>
        <fullName evidence="3">Uncharacterized protein</fullName>
    </submittedName>
</protein>
<proteinExistence type="predicted"/>
<evidence type="ECO:0000313" key="3">
    <source>
        <dbReference type="EMBL" id="UYM17632.1"/>
    </source>
</evidence>
<dbReference type="RefSeq" id="WP_262600282.1">
    <property type="nucleotide sequence ID" value="NZ_CP103300.1"/>
</dbReference>
<feature type="region of interest" description="Disordered" evidence="2">
    <location>
        <begin position="354"/>
        <end position="404"/>
    </location>
</feature>
<feature type="compositionally biased region" description="Basic residues" evidence="2">
    <location>
        <begin position="363"/>
        <end position="373"/>
    </location>
</feature>
<keyword evidence="1" id="KW-0175">Coiled coil</keyword>
<feature type="coiled-coil region" evidence="1">
    <location>
        <begin position="138"/>
        <end position="165"/>
    </location>
</feature>
<accession>A0ABY6GXX7</accession>
<feature type="compositionally biased region" description="Low complexity" evidence="2">
    <location>
        <begin position="374"/>
        <end position="394"/>
    </location>
</feature>
<evidence type="ECO:0000256" key="2">
    <source>
        <dbReference type="SAM" id="MobiDB-lite"/>
    </source>
</evidence>
<evidence type="ECO:0000256" key="1">
    <source>
        <dbReference type="SAM" id="Coils"/>
    </source>
</evidence>
<dbReference type="Proteomes" id="UP001163255">
    <property type="component" value="Chromosome"/>
</dbReference>
<organism evidence="3 4">
    <name type="scientific">Endozoicomonas euniceicola</name>
    <dbReference type="NCBI Taxonomy" id="1234143"/>
    <lineage>
        <taxon>Bacteria</taxon>
        <taxon>Pseudomonadati</taxon>
        <taxon>Pseudomonadota</taxon>
        <taxon>Gammaproteobacteria</taxon>
        <taxon>Oceanospirillales</taxon>
        <taxon>Endozoicomonadaceae</taxon>
        <taxon>Endozoicomonas</taxon>
    </lineage>
</organism>
<keyword evidence="4" id="KW-1185">Reference proteome</keyword>